<dbReference type="EMBL" id="JBHTBZ010000005">
    <property type="protein sequence ID" value="MFC7459205.1"/>
    <property type="molecule type" value="Genomic_DNA"/>
</dbReference>
<dbReference type="Gene3D" id="3.90.226.10">
    <property type="entry name" value="2-enoyl-CoA Hydratase, Chain A, domain 1"/>
    <property type="match status" value="1"/>
</dbReference>
<dbReference type="Pfam" id="PF01343">
    <property type="entry name" value="Peptidase_S49"/>
    <property type="match status" value="1"/>
</dbReference>
<name>A0ABW2S6R0_9BURK</name>
<protein>
    <submittedName>
        <fullName evidence="7">S49 family peptidase</fullName>
    </submittedName>
</protein>
<evidence type="ECO:0000256" key="2">
    <source>
        <dbReference type="ARBA" id="ARBA00022670"/>
    </source>
</evidence>
<dbReference type="Proteomes" id="UP001596457">
    <property type="component" value="Unassembled WGS sequence"/>
</dbReference>
<dbReference type="SUPFAM" id="SSF52096">
    <property type="entry name" value="ClpP/crotonase"/>
    <property type="match status" value="1"/>
</dbReference>
<evidence type="ECO:0000313" key="8">
    <source>
        <dbReference type="Proteomes" id="UP001596457"/>
    </source>
</evidence>
<feature type="region of interest" description="Disordered" evidence="5">
    <location>
        <begin position="309"/>
        <end position="343"/>
    </location>
</feature>
<evidence type="ECO:0000256" key="5">
    <source>
        <dbReference type="SAM" id="MobiDB-lite"/>
    </source>
</evidence>
<accession>A0ABW2S6R0</accession>
<evidence type="ECO:0000259" key="6">
    <source>
        <dbReference type="Pfam" id="PF01343"/>
    </source>
</evidence>
<dbReference type="RefSeq" id="WP_382198365.1">
    <property type="nucleotide sequence ID" value="NZ_JBHTBZ010000005.1"/>
</dbReference>
<keyword evidence="4" id="KW-0720">Serine protease</keyword>
<sequence length="441" mass="45327">MTLLPHLAARLFGVPLAIHRPKLDVILSVLGPRVGLADLAAVPGYTPPQRDGSATAGSPPGVAIIPIHGTLVRRTVGLEAESGLTSYAGLAAQLDAAIDHPQVSAILLDIDSPGGESGGVFDLADRIRAASQIKPVWAVANDMAFSAAYALASAASKVFVSRTGGVGSIGVIAMHVDQSEKDAQDGVHYTAVFAGDRKNDLNPHEPISSEGHAFLKAEVNRLYGLFVETVARHRGLEPSAVRDTEAGLFFGQAAVAMGLADAIGTFDDALAQLRASVSPLPNLDTSPPGLTSGLTRASQSGPFRNLQMESFMNDPTDPNDLTSPAVPDTPAADPAARPSQQASATAMTVANAVEIAQTCALAGRTDLIAGFLEAQATPAQVRSQLLAAQAEASPEIHSVISPDAAPQPSASPSAANPVIQAAKQLATQSGASPFAAFKKEF</sequence>
<dbReference type="PANTHER" id="PTHR33209">
    <property type="entry name" value="PROTEASE 4"/>
    <property type="match status" value="1"/>
</dbReference>
<evidence type="ECO:0000256" key="3">
    <source>
        <dbReference type="ARBA" id="ARBA00022801"/>
    </source>
</evidence>
<evidence type="ECO:0000313" key="7">
    <source>
        <dbReference type="EMBL" id="MFC7459205.1"/>
    </source>
</evidence>
<dbReference type="CDD" id="cd07022">
    <property type="entry name" value="S49_Sppa_36K_type"/>
    <property type="match status" value="1"/>
</dbReference>
<keyword evidence="3" id="KW-0378">Hydrolase</keyword>
<dbReference type="InterPro" id="IPR033855">
    <property type="entry name" value="Protein_C"/>
</dbReference>
<keyword evidence="2" id="KW-0645">Protease</keyword>
<keyword evidence="8" id="KW-1185">Reference proteome</keyword>
<comment type="caution">
    <text evidence="7">The sequence shown here is derived from an EMBL/GenBank/DDBJ whole genome shotgun (WGS) entry which is preliminary data.</text>
</comment>
<feature type="domain" description="Peptidase S49" evidence="6">
    <location>
        <begin position="130"/>
        <end position="275"/>
    </location>
</feature>
<dbReference type="PANTHER" id="PTHR33209:SF1">
    <property type="entry name" value="PEPTIDASE S49 DOMAIN-CONTAINING PROTEIN"/>
    <property type="match status" value="1"/>
</dbReference>
<gene>
    <name evidence="7" type="ORF">ACFQU0_02040</name>
</gene>
<proteinExistence type="inferred from homology"/>
<organism evidence="7 8">
    <name type="scientific">Hydrogenophaga defluvii</name>
    <dbReference type="NCBI Taxonomy" id="249410"/>
    <lineage>
        <taxon>Bacteria</taxon>
        <taxon>Pseudomonadati</taxon>
        <taxon>Pseudomonadota</taxon>
        <taxon>Betaproteobacteria</taxon>
        <taxon>Burkholderiales</taxon>
        <taxon>Comamonadaceae</taxon>
        <taxon>Hydrogenophaga</taxon>
    </lineage>
</organism>
<evidence type="ECO:0000256" key="1">
    <source>
        <dbReference type="ARBA" id="ARBA00008683"/>
    </source>
</evidence>
<dbReference type="InterPro" id="IPR029045">
    <property type="entry name" value="ClpP/crotonase-like_dom_sf"/>
</dbReference>
<comment type="similarity">
    <text evidence="1">Belongs to the peptidase S49 family.</text>
</comment>
<dbReference type="InterPro" id="IPR002142">
    <property type="entry name" value="Peptidase_S49"/>
</dbReference>
<dbReference type="Gene3D" id="6.20.330.10">
    <property type="match status" value="1"/>
</dbReference>
<evidence type="ECO:0000256" key="4">
    <source>
        <dbReference type="ARBA" id="ARBA00022825"/>
    </source>
</evidence>
<feature type="compositionally biased region" description="Low complexity" evidence="5">
    <location>
        <begin position="324"/>
        <end position="338"/>
    </location>
</feature>
<reference evidence="8" key="1">
    <citation type="journal article" date="2019" name="Int. J. Syst. Evol. Microbiol.">
        <title>The Global Catalogue of Microorganisms (GCM) 10K type strain sequencing project: providing services to taxonomists for standard genome sequencing and annotation.</title>
        <authorList>
            <consortium name="The Broad Institute Genomics Platform"/>
            <consortium name="The Broad Institute Genome Sequencing Center for Infectious Disease"/>
            <person name="Wu L."/>
            <person name="Ma J."/>
        </authorList>
    </citation>
    <scope>NUCLEOTIDE SEQUENCE [LARGE SCALE GENOMIC DNA]</scope>
    <source>
        <strain evidence="8">CCUG 53903</strain>
    </source>
</reference>